<gene>
    <name evidence="5" type="ORF">D3250_08370</name>
</gene>
<evidence type="ECO:0000256" key="3">
    <source>
        <dbReference type="ARBA" id="ARBA00022840"/>
    </source>
</evidence>
<reference evidence="5 6" key="1">
    <citation type="submission" date="2018-09" db="EMBL/GenBank/DDBJ databases">
        <title>Nesterenkonia natronophila sp. nov., an alkaliphilic actinobacteriume isolated from a soda lake, and emended description of the genus Nesterenkonia.</title>
        <authorList>
            <person name="Menes R.J."/>
            <person name="Iriarte A."/>
        </authorList>
    </citation>
    <scope>NUCLEOTIDE SEQUENCE [LARGE SCALE GENOMIC DNA]</scope>
    <source>
        <strain evidence="5 6">M8</strain>
    </source>
</reference>
<keyword evidence="3 4" id="KW-0067">ATP-binding</keyword>
<keyword evidence="2 4" id="KW-0547">Nucleotide-binding</keyword>
<evidence type="ECO:0008006" key="7">
    <source>
        <dbReference type="Google" id="ProtNLM"/>
    </source>
</evidence>
<organism evidence="5 6">
    <name type="scientific">Nesterenkonia natronophila</name>
    <dbReference type="NCBI Taxonomy" id="2174932"/>
    <lineage>
        <taxon>Bacteria</taxon>
        <taxon>Bacillati</taxon>
        <taxon>Actinomycetota</taxon>
        <taxon>Actinomycetes</taxon>
        <taxon>Micrococcales</taxon>
        <taxon>Micrococcaceae</taxon>
        <taxon>Nesterenkonia</taxon>
    </lineage>
</organism>
<dbReference type="PANTHER" id="PTHR23407">
    <property type="entry name" value="ATPASE INHIBITOR/5-FORMYLTETRAHYDROFOLATE CYCLO-LIGASE"/>
    <property type="match status" value="1"/>
</dbReference>
<dbReference type="SUPFAM" id="SSF100950">
    <property type="entry name" value="NagB/RpiA/CoA transferase-like"/>
    <property type="match status" value="1"/>
</dbReference>
<dbReference type="Gene3D" id="3.40.50.10420">
    <property type="entry name" value="NagB/RpiA/CoA transferase-like"/>
    <property type="match status" value="1"/>
</dbReference>
<sequence>MSSGDCGCGCNHGFDMSVHTKPEVRRRVRAARAALSAAELADRGEAMAESLERHIHPATVVAGYVPMQGEPNVLPFLKRHTLRSGPVYLPVIPPTGHILGWAPWHPQSPMRRHPKLPIYEPAHGSPLPSGVLVDHASTSQCPTSLVLLVPTLALDTAGARLGQGGGYYDATTAKLFEILQEHPKVSCELIAVVHFGELMEPGSFPVESHDLRAARAVTEYGVIDL</sequence>
<protein>
    <recommendedName>
        <fullName evidence="7">5-formyltetrahydrofolate cyclo-ligase</fullName>
    </recommendedName>
</protein>
<dbReference type="EMBL" id="QYZP01000002">
    <property type="protein sequence ID" value="RJN32086.1"/>
    <property type="molecule type" value="Genomic_DNA"/>
</dbReference>
<evidence type="ECO:0000313" key="6">
    <source>
        <dbReference type="Proteomes" id="UP000266615"/>
    </source>
</evidence>
<dbReference type="InterPro" id="IPR037171">
    <property type="entry name" value="NagB/RpiA_transferase-like"/>
</dbReference>
<evidence type="ECO:0000256" key="2">
    <source>
        <dbReference type="ARBA" id="ARBA00022741"/>
    </source>
</evidence>
<evidence type="ECO:0000313" key="5">
    <source>
        <dbReference type="EMBL" id="RJN32086.1"/>
    </source>
</evidence>
<dbReference type="AlphaFoldDB" id="A0A3A4F2L9"/>
<keyword evidence="6" id="KW-1185">Reference proteome</keyword>
<comment type="similarity">
    <text evidence="1">Belongs to the 5-formyltetrahydrofolate cyclo-ligase family.</text>
</comment>
<dbReference type="GO" id="GO:0009396">
    <property type="term" value="P:folic acid-containing compound biosynthetic process"/>
    <property type="evidence" value="ECO:0007669"/>
    <property type="project" value="TreeGrafter"/>
</dbReference>
<dbReference type="InterPro" id="IPR024185">
    <property type="entry name" value="FTHF_cligase-like_sf"/>
</dbReference>
<feature type="binding site" evidence="4">
    <location>
        <position position="65"/>
    </location>
    <ligand>
        <name>substrate</name>
    </ligand>
</feature>
<dbReference type="GO" id="GO:0035999">
    <property type="term" value="P:tetrahydrofolate interconversion"/>
    <property type="evidence" value="ECO:0007669"/>
    <property type="project" value="TreeGrafter"/>
</dbReference>
<dbReference type="GO" id="GO:0005524">
    <property type="term" value="F:ATP binding"/>
    <property type="evidence" value="ECO:0007669"/>
    <property type="project" value="UniProtKB-KW"/>
</dbReference>
<feature type="binding site" evidence="4">
    <location>
        <begin position="21"/>
        <end position="25"/>
    </location>
    <ligand>
        <name>ATP</name>
        <dbReference type="ChEBI" id="CHEBI:30616"/>
    </ligand>
</feature>
<feature type="binding site" evidence="4">
    <location>
        <begin position="160"/>
        <end position="168"/>
    </location>
    <ligand>
        <name>ATP</name>
        <dbReference type="ChEBI" id="CHEBI:30616"/>
    </ligand>
</feature>
<proteinExistence type="inferred from homology"/>
<dbReference type="GO" id="GO:0030272">
    <property type="term" value="F:5-formyltetrahydrofolate cyclo-ligase activity"/>
    <property type="evidence" value="ECO:0007669"/>
    <property type="project" value="TreeGrafter"/>
</dbReference>
<feature type="binding site" evidence="4">
    <location>
        <position position="70"/>
    </location>
    <ligand>
        <name>substrate</name>
    </ligand>
</feature>
<dbReference type="PANTHER" id="PTHR23407:SF1">
    <property type="entry name" value="5-FORMYLTETRAHYDROFOLATE CYCLO-LIGASE"/>
    <property type="match status" value="1"/>
</dbReference>
<dbReference type="InterPro" id="IPR002698">
    <property type="entry name" value="FTHF_cligase"/>
</dbReference>
<evidence type="ECO:0000256" key="4">
    <source>
        <dbReference type="PIRSR" id="PIRSR006806-1"/>
    </source>
</evidence>
<dbReference type="PIRSF" id="PIRSF006806">
    <property type="entry name" value="FTHF_cligase"/>
    <property type="match status" value="1"/>
</dbReference>
<dbReference type="Proteomes" id="UP000266615">
    <property type="component" value="Unassembled WGS sequence"/>
</dbReference>
<name>A0A3A4F2L9_9MICC</name>
<comment type="caution">
    <text evidence="5">The sequence shown here is derived from an EMBL/GenBank/DDBJ whole genome shotgun (WGS) entry which is preliminary data.</text>
</comment>
<evidence type="ECO:0000256" key="1">
    <source>
        <dbReference type="ARBA" id="ARBA00010638"/>
    </source>
</evidence>
<dbReference type="Pfam" id="PF01812">
    <property type="entry name" value="5-FTHF_cyc-lig"/>
    <property type="match status" value="1"/>
</dbReference>
<accession>A0A3A4F2L9</accession>